<dbReference type="InterPro" id="IPR007331">
    <property type="entry name" value="Htaa"/>
</dbReference>
<dbReference type="AlphaFoldDB" id="A0A5M4F927"/>
<name>A0A5M4F927_9ACTN</name>
<dbReference type="EMBL" id="SDPQ02000004">
    <property type="protein sequence ID" value="KAA1394272.1"/>
    <property type="molecule type" value="Genomic_DNA"/>
</dbReference>
<proteinExistence type="predicted"/>
<feature type="domain" description="Htaa" evidence="1">
    <location>
        <begin position="15"/>
        <end position="160"/>
    </location>
</feature>
<dbReference type="Pfam" id="PF04213">
    <property type="entry name" value="HtaA"/>
    <property type="match status" value="1"/>
</dbReference>
<evidence type="ECO:0000313" key="3">
    <source>
        <dbReference type="Proteomes" id="UP000380867"/>
    </source>
</evidence>
<keyword evidence="3" id="KW-1185">Reference proteome</keyword>
<organism evidence="2 3">
    <name type="scientific">Aeromicrobium ginsengisoli</name>
    <dbReference type="NCBI Taxonomy" id="363867"/>
    <lineage>
        <taxon>Bacteria</taxon>
        <taxon>Bacillati</taxon>
        <taxon>Actinomycetota</taxon>
        <taxon>Actinomycetes</taxon>
        <taxon>Propionibacteriales</taxon>
        <taxon>Nocardioidaceae</taxon>
        <taxon>Aeromicrobium</taxon>
    </lineage>
</organism>
<evidence type="ECO:0000313" key="2">
    <source>
        <dbReference type="EMBL" id="KAA1394272.1"/>
    </source>
</evidence>
<comment type="caution">
    <text evidence="2">The sequence shown here is derived from an EMBL/GenBank/DDBJ whole genome shotgun (WGS) entry which is preliminary data.</text>
</comment>
<dbReference type="OrthoDB" id="7210788at2"/>
<evidence type="ECO:0000259" key="1">
    <source>
        <dbReference type="Pfam" id="PF04213"/>
    </source>
</evidence>
<gene>
    <name evidence="2" type="ORF">ESP70_018900</name>
</gene>
<sequence length="166" mass="18290">MHQGDIVSDEQHLGLHWGIKSSFLDYVGRTPDGRASLHDGVTATEGNVMVFEPDPEASDVDAGTFAFRGDLRFAAHAGMMFVRIAHPLVKVTDGRGEMTVVEPRDVEGDTRLPLVRFTLEPRPTNEDLRIWLATDVALTVEGVALFNDVYQVDEPFSPLAIFLPAD</sequence>
<protein>
    <recommendedName>
        <fullName evidence="1">Htaa domain-containing protein</fullName>
    </recommendedName>
</protein>
<accession>A0A5M4F927</accession>
<reference evidence="2" key="1">
    <citation type="submission" date="2019-09" db="EMBL/GenBank/DDBJ databases">
        <authorList>
            <person name="Li J."/>
        </authorList>
    </citation>
    <scope>NUCLEOTIDE SEQUENCE [LARGE SCALE GENOMIC DNA]</scope>
    <source>
        <strain evidence="2">JCM 14732</strain>
    </source>
</reference>
<dbReference type="Proteomes" id="UP000380867">
    <property type="component" value="Unassembled WGS sequence"/>
</dbReference>